<evidence type="ECO:0000313" key="3">
    <source>
        <dbReference type="Proteomes" id="UP000799766"/>
    </source>
</evidence>
<sequence length="317" mass="36387">SPIFGSQHVVFPIVFTDGVQWMLKVPAIGVERHWQDADARGLSSEANTMRLIKRATTIPVPDVLWFEGSLENLLRCPFILMAHVEGISLYEYWFDKKVSEAERTQRNLKVLEQVAEAMLQLDKFSFDQGGSLEFNHEGQFLGIGPMRRLDVDSTNFGLESLHRATESRLDFMVTANYGPYRTPKDFYKNIFTRTWNEYLPDETIFASYNALELLVECIPEPDDGRKAFVLAHPDLSIQNVIISPEDGTVLAIIDWHGTGAVPRSMGNESYPLWLTRDWTASNYQWDHPNCPHTGWSEFEDDPPKTLENLRAEYQRIL</sequence>
<dbReference type="InterPro" id="IPR002575">
    <property type="entry name" value="Aminoglycoside_PTrfase"/>
</dbReference>
<dbReference type="Proteomes" id="UP000799766">
    <property type="component" value="Unassembled WGS sequence"/>
</dbReference>
<keyword evidence="3" id="KW-1185">Reference proteome</keyword>
<reference evidence="2" key="1">
    <citation type="journal article" date="2020" name="Stud. Mycol.">
        <title>101 Dothideomycetes genomes: a test case for predicting lifestyles and emergence of pathogens.</title>
        <authorList>
            <person name="Haridas S."/>
            <person name="Albert R."/>
            <person name="Binder M."/>
            <person name="Bloem J."/>
            <person name="Labutti K."/>
            <person name="Salamov A."/>
            <person name="Andreopoulos B."/>
            <person name="Baker S."/>
            <person name="Barry K."/>
            <person name="Bills G."/>
            <person name="Bluhm B."/>
            <person name="Cannon C."/>
            <person name="Castanera R."/>
            <person name="Culley D."/>
            <person name="Daum C."/>
            <person name="Ezra D."/>
            <person name="Gonzalez J."/>
            <person name="Henrissat B."/>
            <person name="Kuo A."/>
            <person name="Liang C."/>
            <person name="Lipzen A."/>
            <person name="Lutzoni F."/>
            <person name="Magnuson J."/>
            <person name="Mondo S."/>
            <person name="Nolan M."/>
            <person name="Ohm R."/>
            <person name="Pangilinan J."/>
            <person name="Park H.-J."/>
            <person name="Ramirez L."/>
            <person name="Alfaro M."/>
            <person name="Sun H."/>
            <person name="Tritt A."/>
            <person name="Yoshinaga Y."/>
            <person name="Zwiers L.-H."/>
            <person name="Turgeon B."/>
            <person name="Goodwin S."/>
            <person name="Spatafora J."/>
            <person name="Crous P."/>
            <person name="Grigoriev I."/>
        </authorList>
    </citation>
    <scope>NUCLEOTIDE SEQUENCE</scope>
    <source>
        <strain evidence="2">ATCC 16933</strain>
    </source>
</reference>
<feature type="non-terminal residue" evidence="2">
    <location>
        <position position="317"/>
    </location>
</feature>
<evidence type="ECO:0000259" key="1">
    <source>
        <dbReference type="Pfam" id="PF01636"/>
    </source>
</evidence>
<dbReference type="InterPro" id="IPR011009">
    <property type="entry name" value="Kinase-like_dom_sf"/>
</dbReference>
<organism evidence="2 3">
    <name type="scientific">Lineolata rhizophorae</name>
    <dbReference type="NCBI Taxonomy" id="578093"/>
    <lineage>
        <taxon>Eukaryota</taxon>
        <taxon>Fungi</taxon>
        <taxon>Dikarya</taxon>
        <taxon>Ascomycota</taxon>
        <taxon>Pezizomycotina</taxon>
        <taxon>Dothideomycetes</taxon>
        <taxon>Dothideomycetes incertae sedis</taxon>
        <taxon>Lineolatales</taxon>
        <taxon>Lineolataceae</taxon>
        <taxon>Lineolata</taxon>
    </lineage>
</organism>
<dbReference type="Pfam" id="PF01636">
    <property type="entry name" value="APH"/>
    <property type="match status" value="1"/>
</dbReference>
<dbReference type="PANTHER" id="PTHR21310:SF51">
    <property type="entry name" value="AMINOGLYCOSIDE PHOSPHOTRANSFERASE DOMAIN-CONTAINING PROTEIN"/>
    <property type="match status" value="1"/>
</dbReference>
<feature type="domain" description="Aminoglycoside phosphotransferase" evidence="1">
    <location>
        <begin position="38"/>
        <end position="257"/>
    </location>
</feature>
<name>A0A6A6NPE3_9PEZI</name>
<evidence type="ECO:0000313" key="2">
    <source>
        <dbReference type="EMBL" id="KAF2453548.1"/>
    </source>
</evidence>
<proteinExistence type="predicted"/>
<feature type="non-terminal residue" evidence="2">
    <location>
        <position position="1"/>
    </location>
</feature>
<dbReference type="OrthoDB" id="10003767at2759"/>
<dbReference type="InterPro" id="IPR051678">
    <property type="entry name" value="AGP_Transferase"/>
</dbReference>
<protein>
    <recommendedName>
        <fullName evidence="1">Aminoglycoside phosphotransferase domain-containing protein</fullName>
    </recommendedName>
</protein>
<dbReference type="PANTHER" id="PTHR21310">
    <property type="entry name" value="AMINOGLYCOSIDE PHOSPHOTRANSFERASE-RELATED-RELATED"/>
    <property type="match status" value="1"/>
</dbReference>
<dbReference type="EMBL" id="MU001696">
    <property type="protein sequence ID" value="KAF2453548.1"/>
    <property type="molecule type" value="Genomic_DNA"/>
</dbReference>
<dbReference type="AlphaFoldDB" id="A0A6A6NPE3"/>
<dbReference type="Gene3D" id="3.90.1200.10">
    <property type="match status" value="1"/>
</dbReference>
<accession>A0A6A6NPE3</accession>
<gene>
    <name evidence="2" type="ORF">BDY21DRAFT_265871</name>
</gene>
<dbReference type="SUPFAM" id="SSF56112">
    <property type="entry name" value="Protein kinase-like (PK-like)"/>
    <property type="match status" value="1"/>
</dbReference>